<reference evidence="4 5" key="1">
    <citation type="submission" date="2020-07" db="EMBL/GenBank/DDBJ databases">
        <title>MOT database genomes.</title>
        <authorList>
            <person name="Joseph S."/>
            <person name="Aduse-Opoku J."/>
            <person name="Hashim A."/>
            <person name="Wade W."/>
            <person name="Curtis M."/>
        </authorList>
    </citation>
    <scope>NUCLEOTIDE SEQUENCE [LARGE SCALE GENOMIC DNA]</scope>
    <source>
        <strain evidence="4 5">DSM 100099</strain>
    </source>
</reference>
<feature type="compositionally biased region" description="Low complexity" evidence="1">
    <location>
        <begin position="1"/>
        <end position="21"/>
    </location>
</feature>
<dbReference type="PANTHER" id="PTHR42759:SF1">
    <property type="entry name" value="MAGNESIUM-CHELATASE SUBUNIT CHLD"/>
    <property type="match status" value="1"/>
</dbReference>
<dbReference type="Pfam" id="PF17863">
    <property type="entry name" value="AAA_lid_2"/>
    <property type="match status" value="1"/>
</dbReference>
<dbReference type="InterPro" id="IPR050764">
    <property type="entry name" value="CbbQ/NirQ/NorQ/GpvN"/>
</dbReference>
<evidence type="ECO:0000313" key="5">
    <source>
        <dbReference type="Proteomes" id="UP000561011"/>
    </source>
</evidence>
<dbReference type="AlphaFoldDB" id="A0A853EZ82"/>
<dbReference type="Gene3D" id="1.10.8.80">
    <property type="entry name" value="Magnesium chelatase subunit I, C-Terminal domain"/>
    <property type="match status" value="1"/>
</dbReference>
<feature type="domain" description="ChlI/MoxR AAA lid" evidence="3">
    <location>
        <begin position="390"/>
        <end position="439"/>
    </location>
</feature>
<dbReference type="Gene3D" id="3.40.50.300">
    <property type="entry name" value="P-loop containing nucleotide triphosphate hydrolases"/>
    <property type="match status" value="1"/>
</dbReference>
<dbReference type="SUPFAM" id="SSF52540">
    <property type="entry name" value="P-loop containing nucleoside triphosphate hydrolases"/>
    <property type="match status" value="1"/>
</dbReference>
<sequence length="547" mass="60418">MTEHTSSPASATSSGSSPASPLGHVSDAPTRPAPSGTSSTQGDYDLDVADLFGTATPTEGSQDADLAEKLRQAYFWVVNHAIISPHYDVEFSAGPGTPETSFRLGDSKALLTLPSDQSYSSFVLLPLLTFAVRGRCLLIGGPGRGKTASAVLMGVLAGYPIQDVRRAMQHGHPQLTVSDMFGTPLPKDLVQADSLADVDVAWRSWLGMRVKIVDEYNRIPTRTQSALLTVLADGYVEVFDQFYETGESAWYLTANDDAGGGTYQVVEALRDRIDVVVHALPFNNRFLGDLVARAEQGIHPERAVPESIVFDDAQHERLHREVTAVQIERPVRRRLEFFASQLELLEGSAWQFEYRTKDTARLAGIDPHLVASSDTGRDKLSDIGAQTLNGLSVRALQSLVAYAKAMAYFRGRSSVGLDDLRAVLPFVLHDKLVPDQQSTVFDDADREPLRSDRVSWIRTMFDDACAQYDAYGLDQDDPVGEVLEQVQAGLDSLGEDVVLDRMRRIEQILAGWEGAGKLHGHVYEDALVLKYAHQRYTNYLTWLRWYR</sequence>
<protein>
    <submittedName>
        <fullName evidence="4">AAA family ATPase</fullName>
    </submittedName>
</protein>
<feature type="region of interest" description="Disordered" evidence="1">
    <location>
        <begin position="1"/>
        <end position="42"/>
    </location>
</feature>
<dbReference type="Pfam" id="PF07726">
    <property type="entry name" value="AAA_3"/>
    <property type="match status" value="1"/>
</dbReference>
<dbReference type="GO" id="GO:0016887">
    <property type="term" value="F:ATP hydrolysis activity"/>
    <property type="evidence" value="ECO:0007669"/>
    <property type="project" value="InterPro"/>
</dbReference>
<proteinExistence type="predicted"/>
<dbReference type="RefSeq" id="WP_179913596.1">
    <property type="nucleotide sequence ID" value="NZ_JACBYE010000026.1"/>
</dbReference>
<evidence type="ECO:0000259" key="3">
    <source>
        <dbReference type="Pfam" id="PF17863"/>
    </source>
</evidence>
<dbReference type="InterPro" id="IPR041628">
    <property type="entry name" value="ChlI/MoxR_AAA_lid"/>
</dbReference>
<dbReference type="InterPro" id="IPR011703">
    <property type="entry name" value="ATPase_AAA-3"/>
</dbReference>
<keyword evidence="5" id="KW-1185">Reference proteome</keyword>
<gene>
    <name evidence="4" type="ORF">HZZ10_11440</name>
</gene>
<evidence type="ECO:0000256" key="1">
    <source>
        <dbReference type="SAM" id="MobiDB-lite"/>
    </source>
</evidence>
<dbReference type="PANTHER" id="PTHR42759">
    <property type="entry name" value="MOXR FAMILY PROTEIN"/>
    <property type="match status" value="1"/>
</dbReference>
<accession>A0A853EZ82</accession>
<dbReference type="Proteomes" id="UP000561011">
    <property type="component" value="Unassembled WGS sequence"/>
</dbReference>
<dbReference type="InterPro" id="IPR027417">
    <property type="entry name" value="P-loop_NTPase"/>
</dbReference>
<feature type="domain" description="ATPase AAA-3" evidence="2">
    <location>
        <begin position="136"/>
        <end position="273"/>
    </location>
</feature>
<evidence type="ECO:0000313" key="4">
    <source>
        <dbReference type="EMBL" id="NYS94128.1"/>
    </source>
</evidence>
<organism evidence="4 5">
    <name type="scientific">Sanguibacter inulinus</name>
    <dbReference type="NCBI Taxonomy" id="60922"/>
    <lineage>
        <taxon>Bacteria</taxon>
        <taxon>Bacillati</taxon>
        <taxon>Actinomycetota</taxon>
        <taxon>Actinomycetes</taxon>
        <taxon>Micrococcales</taxon>
        <taxon>Sanguibacteraceae</taxon>
        <taxon>Sanguibacter</taxon>
    </lineage>
</organism>
<dbReference type="GO" id="GO:0005524">
    <property type="term" value="F:ATP binding"/>
    <property type="evidence" value="ECO:0007669"/>
    <property type="project" value="InterPro"/>
</dbReference>
<dbReference type="EMBL" id="JACBYE010000026">
    <property type="protein sequence ID" value="NYS94128.1"/>
    <property type="molecule type" value="Genomic_DNA"/>
</dbReference>
<name>A0A853EZ82_9MICO</name>
<comment type="caution">
    <text evidence="4">The sequence shown here is derived from an EMBL/GenBank/DDBJ whole genome shotgun (WGS) entry which is preliminary data.</text>
</comment>
<evidence type="ECO:0000259" key="2">
    <source>
        <dbReference type="Pfam" id="PF07726"/>
    </source>
</evidence>